<feature type="region of interest" description="Disordered" evidence="5">
    <location>
        <begin position="104"/>
        <end position="127"/>
    </location>
</feature>
<dbReference type="PRINTS" id="PR00420">
    <property type="entry name" value="RNGMNOXGNASE"/>
</dbReference>
<evidence type="ECO:0000256" key="4">
    <source>
        <dbReference type="ARBA" id="ARBA00023033"/>
    </source>
</evidence>
<dbReference type="SUPFAM" id="SSF51905">
    <property type="entry name" value="FAD/NAD(P)-binding domain"/>
    <property type="match status" value="1"/>
</dbReference>
<dbReference type="OMA" id="AYTGISF"/>
<dbReference type="OrthoDB" id="655030at2759"/>
<keyword evidence="8" id="KW-1185">Reference proteome</keyword>
<dbReference type="Gene3D" id="3.50.50.60">
    <property type="entry name" value="FAD/NAD(P)-binding domain"/>
    <property type="match status" value="1"/>
</dbReference>
<keyword evidence="4 7" id="KW-0503">Monooxygenase</keyword>
<dbReference type="PANTHER" id="PTHR46972">
    <property type="entry name" value="MONOOXYGENASE ASQM-RELATED"/>
    <property type="match status" value="1"/>
</dbReference>
<keyword evidence="2" id="KW-0274">FAD</keyword>
<evidence type="ECO:0000313" key="7">
    <source>
        <dbReference type="EMBL" id="EAU91975.1"/>
    </source>
</evidence>
<dbReference type="AlphaFoldDB" id="A8N4I4"/>
<dbReference type="GeneID" id="6006195"/>
<dbReference type="InParanoid" id="A8N4I4"/>
<dbReference type="GO" id="GO:0071949">
    <property type="term" value="F:FAD binding"/>
    <property type="evidence" value="ECO:0007669"/>
    <property type="project" value="InterPro"/>
</dbReference>
<dbReference type="RefSeq" id="XP_001829753.1">
    <property type="nucleotide sequence ID" value="XM_001829701.2"/>
</dbReference>
<dbReference type="PANTHER" id="PTHR46972:SF1">
    <property type="entry name" value="FAD DEPENDENT OXIDOREDUCTASE DOMAIN-CONTAINING PROTEIN"/>
    <property type="match status" value="1"/>
</dbReference>
<dbReference type="EMBL" id="AACS02000003">
    <property type="protein sequence ID" value="EAU91975.1"/>
    <property type="molecule type" value="Genomic_DNA"/>
</dbReference>
<sequence length="448" mass="48417">MTRPALRIAIVGGGPGGLTLASILHHTSHLPSSPLRAASISITVFEMDASSTSRQSQGGMLDIHRASGQRALERAGLLDVFKTHMRVDATEFLLRGKDGKVWLRHTEEPDGKGDDSEGQPEPERPEIDRIVLRSILLDSLPPDMIQWGKKLVSLTTTSDPSTASSTTKFKLGFSDGTSAGDFDIIVGADGTWSKVRHLTDTTLRGSNKVDNKPPFSGVICVEGCIQNLSVRYPELAEFAGKGSCHSIGEKLMLASQLNGDGSLRTYVMFEGPEDWNFPRPRDADVKTKVRKFVDEYIPLAEWNVAARNVILLTDIDPVVRPLYGYPPGHRWTSPVNGIVLLGDAAHVMTPFAGVGVNLALHDALDLASAIEGIAERITEEPADNQGVVSKAIEECLAKYESAMFERASQNADKTIKNRGLFLGEGGVQPVSEAMGAILSVDPEGNRID</sequence>
<accession>A8N4I4</accession>
<evidence type="ECO:0000259" key="6">
    <source>
        <dbReference type="Pfam" id="PF01494"/>
    </source>
</evidence>
<evidence type="ECO:0000256" key="1">
    <source>
        <dbReference type="ARBA" id="ARBA00022630"/>
    </source>
</evidence>
<name>A8N4I4_COPC7</name>
<keyword evidence="3" id="KW-0560">Oxidoreductase</keyword>
<dbReference type="InterPro" id="IPR036188">
    <property type="entry name" value="FAD/NAD-bd_sf"/>
</dbReference>
<dbReference type="Proteomes" id="UP000001861">
    <property type="component" value="Unassembled WGS sequence"/>
</dbReference>
<evidence type="ECO:0000256" key="3">
    <source>
        <dbReference type="ARBA" id="ARBA00023002"/>
    </source>
</evidence>
<dbReference type="STRING" id="240176.A8N4I4"/>
<evidence type="ECO:0000256" key="5">
    <source>
        <dbReference type="SAM" id="MobiDB-lite"/>
    </source>
</evidence>
<dbReference type="VEuPathDB" id="FungiDB:CC1G_05962"/>
<dbReference type="GO" id="GO:0004497">
    <property type="term" value="F:monooxygenase activity"/>
    <property type="evidence" value="ECO:0007669"/>
    <property type="project" value="UniProtKB-KW"/>
</dbReference>
<keyword evidence="1" id="KW-0285">Flavoprotein</keyword>
<comment type="caution">
    <text evidence="7">The sequence shown here is derived from an EMBL/GenBank/DDBJ whole genome shotgun (WGS) entry which is preliminary data.</text>
</comment>
<evidence type="ECO:0000256" key="2">
    <source>
        <dbReference type="ARBA" id="ARBA00022827"/>
    </source>
</evidence>
<dbReference type="InterPro" id="IPR002938">
    <property type="entry name" value="FAD-bd"/>
</dbReference>
<reference evidence="7 8" key="1">
    <citation type="journal article" date="2010" name="Proc. Natl. Acad. Sci. U.S.A.">
        <title>Insights into evolution of multicellular fungi from the assembled chromosomes of the mushroom Coprinopsis cinerea (Coprinus cinereus).</title>
        <authorList>
            <person name="Stajich J.E."/>
            <person name="Wilke S.K."/>
            <person name="Ahren D."/>
            <person name="Au C.H."/>
            <person name="Birren B.W."/>
            <person name="Borodovsky M."/>
            <person name="Burns C."/>
            <person name="Canback B."/>
            <person name="Casselton L.A."/>
            <person name="Cheng C.K."/>
            <person name="Deng J."/>
            <person name="Dietrich F.S."/>
            <person name="Fargo D.C."/>
            <person name="Farman M.L."/>
            <person name="Gathman A.C."/>
            <person name="Goldberg J."/>
            <person name="Guigo R."/>
            <person name="Hoegger P.J."/>
            <person name="Hooker J.B."/>
            <person name="Huggins A."/>
            <person name="James T.Y."/>
            <person name="Kamada T."/>
            <person name="Kilaru S."/>
            <person name="Kodira C."/>
            <person name="Kues U."/>
            <person name="Kupfer D."/>
            <person name="Kwan H.S."/>
            <person name="Lomsadze A."/>
            <person name="Li W."/>
            <person name="Lilly W.W."/>
            <person name="Ma L.J."/>
            <person name="Mackey A.J."/>
            <person name="Manning G."/>
            <person name="Martin F."/>
            <person name="Muraguchi H."/>
            <person name="Natvig D.O."/>
            <person name="Palmerini H."/>
            <person name="Ramesh M.A."/>
            <person name="Rehmeyer C.J."/>
            <person name="Roe B.A."/>
            <person name="Shenoy N."/>
            <person name="Stanke M."/>
            <person name="Ter-Hovhannisyan V."/>
            <person name="Tunlid A."/>
            <person name="Velagapudi R."/>
            <person name="Vision T.J."/>
            <person name="Zeng Q."/>
            <person name="Zolan M.E."/>
            <person name="Pukkila P.J."/>
        </authorList>
    </citation>
    <scope>NUCLEOTIDE SEQUENCE [LARGE SCALE GENOMIC DNA]</scope>
    <source>
        <strain evidence="8">Okayama-7 / 130 / ATCC MYA-4618 / FGSC 9003</strain>
    </source>
</reference>
<organism evidence="7 8">
    <name type="scientific">Coprinopsis cinerea (strain Okayama-7 / 130 / ATCC MYA-4618 / FGSC 9003)</name>
    <name type="common">Inky cap fungus</name>
    <name type="synonym">Hormographiella aspergillata</name>
    <dbReference type="NCBI Taxonomy" id="240176"/>
    <lineage>
        <taxon>Eukaryota</taxon>
        <taxon>Fungi</taxon>
        <taxon>Dikarya</taxon>
        <taxon>Basidiomycota</taxon>
        <taxon>Agaricomycotina</taxon>
        <taxon>Agaricomycetes</taxon>
        <taxon>Agaricomycetidae</taxon>
        <taxon>Agaricales</taxon>
        <taxon>Agaricineae</taxon>
        <taxon>Psathyrellaceae</taxon>
        <taxon>Coprinopsis</taxon>
    </lineage>
</organism>
<gene>
    <name evidence="7" type="ORF">CC1G_05962</name>
</gene>
<dbReference type="Pfam" id="PF01494">
    <property type="entry name" value="FAD_binding_3"/>
    <property type="match status" value="1"/>
</dbReference>
<proteinExistence type="predicted"/>
<dbReference type="eggNOG" id="KOG2614">
    <property type="taxonomic scope" value="Eukaryota"/>
</dbReference>
<protein>
    <submittedName>
        <fullName evidence="7">Monooxygenase</fullName>
    </submittedName>
</protein>
<feature type="domain" description="FAD-binding" evidence="6">
    <location>
        <begin position="337"/>
        <end position="370"/>
    </location>
</feature>
<evidence type="ECO:0000313" key="8">
    <source>
        <dbReference type="Proteomes" id="UP000001861"/>
    </source>
</evidence>
<dbReference type="KEGG" id="cci:CC1G_05962"/>